<evidence type="ECO:0008006" key="6">
    <source>
        <dbReference type="Google" id="ProtNLM"/>
    </source>
</evidence>
<dbReference type="InterPro" id="IPR050952">
    <property type="entry name" value="TRIM-NHL_E3_ligases"/>
</dbReference>
<dbReference type="InterPro" id="IPR015943">
    <property type="entry name" value="WD40/YVTN_repeat-like_dom_sf"/>
</dbReference>
<dbReference type="PANTHER" id="PTHR24104:SF25">
    <property type="entry name" value="PROTEIN LIN-41"/>
    <property type="match status" value="1"/>
</dbReference>
<feature type="repeat" description="NHL" evidence="2">
    <location>
        <begin position="226"/>
        <end position="267"/>
    </location>
</feature>
<keyword evidence="1" id="KW-0677">Repeat</keyword>
<reference evidence="5" key="1">
    <citation type="submission" date="2017-01" db="EMBL/GenBank/DDBJ databases">
        <authorList>
            <person name="Varghese N."/>
            <person name="Submissions S."/>
        </authorList>
    </citation>
    <scope>NUCLEOTIDE SEQUENCE [LARGE SCALE GENOMIC DNA]</scope>
    <source>
        <strain evidence="5">ATCC 51758</strain>
    </source>
</reference>
<dbReference type="GO" id="GO:0008270">
    <property type="term" value="F:zinc ion binding"/>
    <property type="evidence" value="ECO:0007669"/>
    <property type="project" value="UniProtKB-KW"/>
</dbReference>
<evidence type="ECO:0000256" key="1">
    <source>
        <dbReference type="ARBA" id="ARBA00022737"/>
    </source>
</evidence>
<evidence type="ECO:0000256" key="3">
    <source>
        <dbReference type="SAM" id="SignalP"/>
    </source>
</evidence>
<evidence type="ECO:0000313" key="5">
    <source>
        <dbReference type="Proteomes" id="UP000186819"/>
    </source>
</evidence>
<dbReference type="Gene3D" id="2.120.10.30">
    <property type="entry name" value="TolB, C-terminal domain"/>
    <property type="match status" value="1"/>
</dbReference>
<feature type="signal peptide" evidence="3">
    <location>
        <begin position="1"/>
        <end position="19"/>
    </location>
</feature>
<keyword evidence="5" id="KW-1185">Reference proteome</keyword>
<dbReference type="Proteomes" id="UP000186819">
    <property type="component" value="Unassembled WGS sequence"/>
</dbReference>
<dbReference type="SUPFAM" id="SSF101898">
    <property type="entry name" value="NHL repeat"/>
    <property type="match status" value="1"/>
</dbReference>
<dbReference type="InterPro" id="IPR011042">
    <property type="entry name" value="6-blade_b-propeller_TolB-like"/>
</dbReference>
<dbReference type="PROSITE" id="PS51125">
    <property type="entry name" value="NHL"/>
    <property type="match status" value="1"/>
</dbReference>
<dbReference type="OrthoDB" id="9178336at2"/>
<gene>
    <name evidence="4" type="ORF">SAMN05421829_11266</name>
</gene>
<feature type="chain" id="PRO_5012703996" description="NHL repeat-containing protein" evidence="3">
    <location>
        <begin position="20"/>
        <end position="316"/>
    </location>
</feature>
<accession>A0A1N6ZM43</accession>
<dbReference type="Gene3D" id="2.130.10.10">
    <property type="entry name" value="YVTN repeat-like/Quinoprotein amine dehydrogenase"/>
    <property type="match status" value="1"/>
</dbReference>
<dbReference type="InterPro" id="IPR001258">
    <property type="entry name" value="NHL_repeat"/>
</dbReference>
<dbReference type="STRING" id="34027.SAMN05421829_11266"/>
<dbReference type="AlphaFoldDB" id="A0A1N6ZM43"/>
<dbReference type="PANTHER" id="PTHR24104">
    <property type="entry name" value="E3 UBIQUITIN-PROTEIN LIGASE NHLRC1-RELATED"/>
    <property type="match status" value="1"/>
</dbReference>
<organism evidence="4 5">
    <name type="scientific">Aromatoleum tolulyticum</name>
    <dbReference type="NCBI Taxonomy" id="34027"/>
    <lineage>
        <taxon>Bacteria</taxon>
        <taxon>Pseudomonadati</taxon>
        <taxon>Pseudomonadota</taxon>
        <taxon>Betaproteobacteria</taxon>
        <taxon>Rhodocyclales</taxon>
        <taxon>Rhodocyclaceae</taxon>
        <taxon>Aromatoleum</taxon>
    </lineage>
</organism>
<protein>
    <recommendedName>
        <fullName evidence="6">NHL repeat-containing protein</fullName>
    </recommendedName>
</protein>
<keyword evidence="3" id="KW-0732">Signal</keyword>
<proteinExistence type="predicted"/>
<evidence type="ECO:0000256" key="2">
    <source>
        <dbReference type="PROSITE-ProRule" id="PRU00504"/>
    </source>
</evidence>
<name>A0A1N6ZM43_9RHOO</name>
<evidence type="ECO:0000313" key="4">
    <source>
        <dbReference type="EMBL" id="SIR27908.1"/>
    </source>
</evidence>
<dbReference type="EMBL" id="FTMD01000012">
    <property type="protein sequence ID" value="SIR27908.1"/>
    <property type="molecule type" value="Genomic_DNA"/>
</dbReference>
<sequence length="316" mass="33407">MWMKIIGGVLLSVVLGVHAQAPADAVSHGGANELLVPQGVIAGGFSAPASPVHGQTPLGPYIKLVRPSAVAANGPDLYVADSAQRLLLRVDTVTQAVTPLGDISPLPGTRLKAGPDGSVYVLRPDRGEITRLTRDGRRIAGFRAKYDVLQPADVVIEPTLNRVWISDAAGGVFAFHPSGRMSEPLIGRGDGFAGEFPGATLLAASRERVTGIDPRCRCIIDFDHEGGIIAQYGENTLTSPSDLAIDAHGRTWVVDRGDNRLKVFAGGQLLASIEPRRLGLIEITAISIDVDRAYISDGPAGRIGVFAVIPPQRRMP</sequence>